<sequence length="326" mass="35221">MPSPHLGLTWRQVQDSDRTQLTRLVVECERFDKSLHPLGPEAVHGLLAELHDGTAEALAGFDMVGTLRAFGSCSLSPAVGEVLVANLAAHITPSWRGRGIGKELFAWQDARVRQLLAAAAQAAPSVTAALVTSLVDEHLTDRRRLYAAAGFAPVRTFRDMRRSLAEPPPVAPMPTGVRIVPWEPARLPDARAAHLVAFADHFGNPALYEQWWREATEALEPAWSFLAVQDDETAAVCGYVLSSARPWSWSARSLEGYTELIGVTPAGRGNGTARALIVASLAAMRQAGMEYAALDVDTANQSGAGAFYARLGYVPEQSQILYALEL</sequence>
<keyword evidence="1" id="KW-0808">Transferase</keyword>
<name>A0A1Q5PY82_9ACTO</name>
<dbReference type="STRING" id="52770.BSZ40_03305"/>
<dbReference type="Gene3D" id="3.40.630.30">
    <property type="match status" value="1"/>
</dbReference>
<dbReference type="EMBL" id="MQVS01000002">
    <property type="protein sequence ID" value="OKL52497.1"/>
    <property type="molecule type" value="Genomic_DNA"/>
</dbReference>
<dbReference type="PANTHER" id="PTHR43420">
    <property type="entry name" value="ACETYLTRANSFERASE"/>
    <property type="match status" value="1"/>
</dbReference>
<dbReference type="CDD" id="cd04301">
    <property type="entry name" value="NAT_SF"/>
    <property type="match status" value="1"/>
</dbReference>
<dbReference type="InParanoid" id="A0A1Q5PY82"/>
<gene>
    <name evidence="4" type="ORF">BSZ40_03305</name>
</gene>
<dbReference type="InterPro" id="IPR050680">
    <property type="entry name" value="YpeA/RimI_acetyltransf"/>
</dbReference>
<dbReference type="AlphaFoldDB" id="A0A1Q5PY82"/>
<dbReference type="PANTHER" id="PTHR43420:SF12">
    <property type="entry name" value="N-ACETYLTRANSFERASE DOMAIN-CONTAINING PROTEIN"/>
    <property type="match status" value="1"/>
</dbReference>
<organism evidence="4 5">
    <name type="scientific">Buchananella hordeovulneris</name>
    <dbReference type="NCBI Taxonomy" id="52770"/>
    <lineage>
        <taxon>Bacteria</taxon>
        <taxon>Bacillati</taxon>
        <taxon>Actinomycetota</taxon>
        <taxon>Actinomycetes</taxon>
        <taxon>Actinomycetales</taxon>
        <taxon>Actinomycetaceae</taxon>
        <taxon>Buchananella</taxon>
    </lineage>
</organism>
<dbReference type="InterPro" id="IPR000182">
    <property type="entry name" value="GNAT_dom"/>
</dbReference>
<dbReference type="PROSITE" id="PS51186">
    <property type="entry name" value="GNAT"/>
    <property type="match status" value="2"/>
</dbReference>
<keyword evidence="2" id="KW-0012">Acyltransferase</keyword>
<evidence type="ECO:0000313" key="4">
    <source>
        <dbReference type="EMBL" id="OKL52497.1"/>
    </source>
</evidence>
<keyword evidence="5" id="KW-1185">Reference proteome</keyword>
<evidence type="ECO:0000256" key="2">
    <source>
        <dbReference type="ARBA" id="ARBA00023315"/>
    </source>
</evidence>
<feature type="domain" description="N-acetyltransferase" evidence="3">
    <location>
        <begin position="8"/>
        <end position="169"/>
    </location>
</feature>
<dbReference type="GO" id="GO:0016747">
    <property type="term" value="F:acyltransferase activity, transferring groups other than amino-acyl groups"/>
    <property type="evidence" value="ECO:0007669"/>
    <property type="project" value="InterPro"/>
</dbReference>
<reference evidence="5" key="1">
    <citation type="submission" date="2016-12" db="EMBL/GenBank/DDBJ databases">
        <authorList>
            <person name="Meng X."/>
        </authorList>
    </citation>
    <scope>NUCLEOTIDE SEQUENCE [LARGE SCALE GENOMIC DNA]</scope>
    <source>
        <strain evidence="5">DSM 20732</strain>
    </source>
</reference>
<accession>A0A1Q5PY82</accession>
<dbReference type="SUPFAM" id="SSF55729">
    <property type="entry name" value="Acyl-CoA N-acyltransferases (Nat)"/>
    <property type="match status" value="2"/>
</dbReference>
<evidence type="ECO:0000256" key="1">
    <source>
        <dbReference type="ARBA" id="ARBA00022679"/>
    </source>
</evidence>
<dbReference type="Pfam" id="PF00583">
    <property type="entry name" value="Acetyltransf_1"/>
    <property type="match status" value="1"/>
</dbReference>
<evidence type="ECO:0000313" key="5">
    <source>
        <dbReference type="Proteomes" id="UP000185612"/>
    </source>
</evidence>
<protein>
    <recommendedName>
        <fullName evidence="3">N-acetyltransferase domain-containing protein</fullName>
    </recommendedName>
</protein>
<dbReference type="Proteomes" id="UP000185612">
    <property type="component" value="Unassembled WGS sequence"/>
</dbReference>
<feature type="domain" description="N-acetyltransferase" evidence="3">
    <location>
        <begin position="177"/>
        <end position="326"/>
    </location>
</feature>
<evidence type="ECO:0000259" key="3">
    <source>
        <dbReference type="PROSITE" id="PS51186"/>
    </source>
</evidence>
<proteinExistence type="predicted"/>
<comment type="caution">
    <text evidence="4">The sequence shown here is derived from an EMBL/GenBank/DDBJ whole genome shotgun (WGS) entry which is preliminary data.</text>
</comment>
<dbReference type="InterPro" id="IPR016181">
    <property type="entry name" value="Acyl_CoA_acyltransferase"/>
</dbReference>